<keyword evidence="8" id="KW-1185">Reference proteome</keyword>
<keyword evidence="3 6" id="KW-0378">Hydrolase</keyword>
<dbReference type="Gene3D" id="3.90.45.10">
    <property type="entry name" value="Peptide deformylase"/>
    <property type="match status" value="1"/>
</dbReference>
<dbReference type="EMBL" id="CP051461">
    <property type="protein sequence ID" value="QJC56363.1"/>
    <property type="molecule type" value="Genomic_DNA"/>
</dbReference>
<dbReference type="Proteomes" id="UP000502041">
    <property type="component" value="Chromosome"/>
</dbReference>
<keyword evidence="5 6" id="KW-0408">Iron</keyword>
<dbReference type="GO" id="GO:0046872">
    <property type="term" value="F:metal ion binding"/>
    <property type="evidence" value="ECO:0007669"/>
    <property type="project" value="UniProtKB-KW"/>
</dbReference>
<organism evidence="7 8">
    <name type="scientific">Polaromonas vacuolata</name>
    <dbReference type="NCBI Taxonomy" id="37448"/>
    <lineage>
        <taxon>Bacteria</taxon>
        <taxon>Pseudomonadati</taxon>
        <taxon>Pseudomonadota</taxon>
        <taxon>Betaproteobacteria</taxon>
        <taxon>Burkholderiales</taxon>
        <taxon>Comamonadaceae</taxon>
        <taxon>Polaromonas</taxon>
    </lineage>
</organism>
<feature type="binding site" evidence="6">
    <location>
        <position position="145"/>
    </location>
    <ligand>
        <name>Fe cation</name>
        <dbReference type="ChEBI" id="CHEBI:24875"/>
    </ligand>
</feature>
<sequence length="181" mass="20114">MTVREILKMGDARLLRVAQAVSPDQFDSDALHLLVADMFETMRAVNGAGLAAPQIGVDLQLVIFGTDQPNPRYPDSPLVPRTVLLNPVITPLATDEVDGWEGCLSVPGLRGLVPRFSSIRYTGFDLYGDPIDRTVDGFHARVVQHECDHLIGMLYPMRIRDFSQFGFTEILFPDLKDAEDD</sequence>
<dbReference type="GO" id="GO:0006412">
    <property type="term" value="P:translation"/>
    <property type="evidence" value="ECO:0007669"/>
    <property type="project" value="UniProtKB-UniRule"/>
</dbReference>
<protein>
    <recommendedName>
        <fullName evidence="6">Peptide deformylase</fullName>
        <shortName evidence="6">PDF</shortName>
        <ecNumber evidence="6">3.5.1.88</ecNumber>
    </recommendedName>
    <alternativeName>
        <fullName evidence="6">Polypeptide deformylase</fullName>
    </alternativeName>
</protein>
<reference evidence="7 8" key="1">
    <citation type="submission" date="2020-04" db="EMBL/GenBank/DDBJ databases">
        <title>Complete genome of a Psychrophilic, Marine, Gas Vacuolate Bacterium Polaromonas vacuolata KCTC 22033T.</title>
        <authorList>
            <person name="Hwang K."/>
            <person name="Kim K.M."/>
        </authorList>
    </citation>
    <scope>NUCLEOTIDE SEQUENCE [LARGE SCALE GENOMIC DNA]</scope>
    <source>
        <strain evidence="7 8">KCTC 22033</strain>
    </source>
</reference>
<proteinExistence type="inferred from homology"/>
<dbReference type="FunFam" id="3.90.45.10:FF:000003">
    <property type="entry name" value="Peptide deformylase"/>
    <property type="match status" value="1"/>
</dbReference>
<evidence type="ECO:0000256" key="1">
    <source>
        <dbReference type="ARBA" id="ARBA00010759"/>
    </source>
</evidence>
<comment type="catalytic activity">
    <reaction evidence="6">
        <text>N-terminal N-formyl-L-methionyl-[peptide] + H2O = N-terminal L-methionyl-[peptide] + formate</text>
        <dbReference type="Rhea" id="RHEA:24420"/>
        <dbReference type="Rhea" id="RHEA-COMP:10639"/>
        <dbReference type="Rhea" id="RHEA-COMP:10640"/>
        <dbReference type="ChEBI" id="CHEBI:15377"/>
        <dbReference type="ChEBI" id="CHEBI:15740"/>
        <dbReference type="ChEBI" id="CHEBI:49298"/>
        <dbReference type="ChEBI" id="CHEBI:64731"/>
        <dbReference type="EC" id="3.5.1.88"/>
    </reaction>
</comment>
<accession>A0A6H2H989</accession>
<dbReference type="PIRSF" id="PIRSF004749">
    <property type="entry name" value="Pep_def"/>
    <property type="match status" value="1"/>
</dbReference>
<comment type="similarity">
    <text evidence="1 6">Belongs to the polypeptide deformylase family.</text>
</comment>
<dbReference type="KEGG" id="pvac:HC248_01668"/>
<dbReference type="NCBIfam" id="NF001159">
    <property type="entry name" value="PRK00150.1-3"/>
    <property type="match status" value="1"/>
</dbReference>
<feature type="binding site" evidence="6">
    <location>
        <position position="103"/>
    </location>
    <ligand>
        <name>Fe cation</name>
        <dbReference type="ChEBI" id="CHEBI:24875"/>
    </ligand>
</feature>
<evidence type="ECO:0000256" key="4">
    <source>
        <dbReference type="ARBA" id="ARBA00022917"/>
    </source>
</evidence>
<evidence type="ECO:0000313" key="7">
    <source>
        <dbReference type="EMBL" id="QJC56363.1"/>
    </source>
</evidence>
<feature type="active site" evidence="6">
    <location>
        <position position="146"/>
    </location>
</feature>
<evidence type="ECO:0000256" key="6">
    <source>
        <dbReference type="HAMAP-Rule" id="MF_00163"/>
    </source>
</evidence>
<keyword evidence="2 6" id="KW-0479">Metal-binding</keyword>
<dbReference type="RefSeq" id="WP_168922079.1">
    <property type="nucleotide sequence ID" value="NZ_CP051461.1"/>
</dbReference>
<dbReference type="CDD" id="cd00487">
    <property type="entry name" value="Pep_deformylase"/>
    <property type="match status" value="1"/>
</dbReference>
<dbReference type="HAMAP" id="MF_00163">
    <property type="entry name" value="Pep_deformylase"/>
    <property type="match status" value="1"/>
</dbReference>
<name>A0A6H2H989_9BURK</name>
<dbReference type="GO" id="GO:0042586">
    <property type="term" value="F:peptide deformylase activity"/>
    <property type="evidence" value="ECO:0007669"/>
    <property type="project" value="UniProtKB-UniRule"/>
</dbReference>
<comment type="function">
    <text evidence="6">Removes the formyl group from the N-terminal Met of newly synthesized proteins. Requires at least a dipeptide for an efficient rate of reaction. N-terminal L-methionine is a prerequisite for activity but the enzyme has broad specificity at other positions.</text>
</comment>
<evidence type="ECO:0000256" key="2">
    <source>
        <dbReference type="ARBA" id="ARBA00022723"/>
    </source>
</evidence>
<dbReference type="AlphaFoldDB" id="A0A6H2H989"/>
<dbReference type="PANTHER" id="PTHR10458">
    <property type="entry name" value="PEPTIDE DEFORMYLASE"/>
    <property type="match status" value="1"/>
</dbReference>
<keyword evidence="4 6" id="KW-0648">Protein biosynthesis</keyword>
<dbReference type="PANTHER" id="PTHR10458:SF20">
    <property type="entry name" value="PEPTIDE DEFORMYLASE 1"/>
    <property type="match status" value="1"/>
</dbReference>
<evidence type="ECO:0000256" key="5">
    <source>
        <dbReference type="ARBA" id="ARBA00023004"/>
    </source>
</evidence>
<comment type="cofactor">
    <cofactor evidence="6">
        <name>Fe(2+)</name>
        <dbReference type="ChEBI" id="CHEBI:29033"/>
    </cofactor>
    <text evidence="6">Binds 1 Fe(2+) ion.</text>
</comment>
<dbReference type="Pfam" id="PF01327">
    <property type="entry name" value="Pep_deformylase"/>
    <property type="match status" value="1"/>
</dbReference>
<dbReference type="EC" id="3.5.1.88" evidence="6"/>
<gene>
    <name evidence="6 7" type="primary">def</name>
    <name evidence="7" type="ORF">HC248_01668</name>
</gene>
<dbReference type="SUPFAM" id="SSF56420">
    <property type="entry name" value="Peptide deformylase"/>
    <property type="match status" value="1"/>
</dbReference>
<evidence type="ECO:0000313" key="8">
    <source>
        <dbReference type="Proteomes" id="UP000502041"/>
    </source>
</evidence>
<dbReference type="PRINTS" id="PR01576">
    <property type="entry name" value="PDEFORMYLASE"/>
</dbReference>
<dbReference type="InterPro" id="IPR036821">
    <property type="entry name" value="Peptide_deformylase_sf"/>
</dbReference>
<evidence type="ECO:0000256" key="3">
    <source>
        <dbReference type="ARBA" id="ARBA00022801"/>
    </source>
</evidence>
<dbReference type="NCBIfam" id="TIGR00079">
    <property type="entry name" value="pept_deformyl"/>
    <property type="match status" value="1"/>
</dbReference>
<dbReference type="InterPro" id="IPR023635">
    <property type="entry name" value="Peptide_deformylase"/>
</dbReference>
<feature type="binding site" evidence="6">
    <location>
        <position position="149"/>
    </location>
    <ligand>
        <name>Fe cation</name>
        <dbReference type="ChEBI" id="CHEBI:24875"/>
    </ligand>
</feature>